<keyword evidence="2" id="KW-1185">Reference proteome</keyword>
<dbReference type="Proteomes" id="UP000182063">
    <property type="component" value="Chromosome"/>
</dbReference>
<accession>A0A1L3ZV84</accession>
<dbReference type="OrthoDB" id="8090584at2"/>
<dbReference type="RefSeq" id="WP_072597137.1">
    <property type="nucleotide sequence ID" value="NZ_CP018221.1"/>
</dbReference>
<evidence type="ECO:0000313" key="2">
    <source>
        <dbReference type="Proteomes" id="UP000182063"/>
    </source>
</evidence>
<evidence type="ECO:0000313" key="1">
    <source>
        <dbReference type="EMBL" id="API59525.1"/>
    </source>
</evidence>
<organism evidence="1 2">
    <name type="scientific">Tardibacter chloracetimidivorans</name>
    <dbReference type="NCBI Taxonomy" id="1921510"/>
    <lineage>
        <taxon>Bacteria</taxon>
        <taxon>Pseudomonadati</taxon>
        <taxon>Pseudomonadota</taxon>
        <taxon>Alphaproteobacteria</taxon>
        <taxon>Sphingomonadales</taxon>
        <taxon>Sphingomonadaceae</taxon>
        <taxon>Tardibacter</taxon>
    </lineage>
</organism>
<proteinExistence type="predicted"/>
<dbReference type="AlphaFoldDB" id="A0A1L3ZV84"/>
<dbReference type="STRING" id="1921510.BSL82_09550"/>
<protein>
    <submittedName>
        <fullName evidence="1">Uncharacterized protein</fullName>
    </submittedName>
</protein>
<reference evidence="2" key="1">
    <citation type="submission" date="2016-11" db="EMBL/GenBank/DDBJ databases">
        <title>Complete Genome Sequence of alachlor-degrading Sphingomonas sp. strain JJ-A5.</title>
        <authorList>
            <person name="Lee H."/>
            <person name="Ka J.-O."/>
        </authorList>
    </citation>
    <scope>NUCLEOTIDE SEQUENCE [LARGE SCALE GENOMIC DNA]</scope>
    <source>
        <strain evidence="2">JJ-A5</strain>
    </source>
</reference>
<name>A0A1L3ZV84_9SPHN</name>
<sequence>MKTPQAFTPPDYDVADVEAFQALARGDCPSHLQQRALRWVIEAAAGTYDLSYRPTSDRDTCFAEGRRFVGLQIVKMLKIDKQKLKKGDDNG</sequence>
<dbReference type="EMBL" id="CP018221">
    <property type="protein sequence ID" value="API59525.1"/>
    <property type="molecule type" value="Genomic_DNA"/>
</dbReference>
<dbReference type="KEGG" id="sphj:BSL82_09550"/>
<gene>
    <name evidence="1" type="ORF">BSL82_09550</name>
</gene>